<reference evidence="1 2" key="1">
    <citation type="submission" date="2018-06" db="EMBL/GenBank/DDBJ databases">
        <title>Genomic Encyclopedia of Type Strains, Phase IV (KMG-IV): sequencing the most valuable type-strain genomes for metagenomic binning, comparative biology and taxonomic classification.</title>
        <authorList>
            <person name="Goeker M."/>
        </authorList>
    </citation>
    <scope>NUCLEOTIDE SEQUENCE [LARGE SCALE GENOMIC DNA]</scope>
    <source>
        <strain evidence="1 2">DSM 5</strain>
    </source>
</reference>
<dbReference type="PANTHER" id="PTHR39185:SF1">
    <property type="entry name" value="SWARMING MOTILITY PROTEIN SWRD"/>
    <property type="match status" value="1"/>
</dbReference>
<sequence>MVREGWAVPIMARPFILINLTRLNGKGFSLNALYIEKVESFPDTTITLTNSNKYVVLETREEVSRKTAQFYNQIHILSNPHLRGDGHEE</sequence>
<keyword evidence="2" id="KW-1185">Reference proteome</keyword>
<protein>
    <submittedName>
        <fullName evidence="1">Flagellar protein FlbD</fullName>
    </submittedName>
</protein>
<comment type="caution">
    <text evidence="1">The sequence shown here is derived from an EMBL/GenBank/DDBJ whole genome shotgun (WGS) entry which is preliminary data.</text>
</comment>
<dbReference type="PANTHER" id="PTHR39185">
    <property type="entry name" value="SWARMING MOTILITY PROTEIN SWRD"/>
    <property type="match status" value="1"/>
</dbReference>
<organism evidence="1 2">
    <name type="scientific">Psychrobacillus insolitus</name>
    <dbReference type="NCBI Taxonomy" id="1461"/>
    <lineage>
        <taxon>Bacteria</taxon>
        <taxon>Bacillati</taxon>
        <taxon>Bacillota</taxon>
        <taxon>Bacilli</taxon>
        <taxon>Bacillales</taxon>
        <taxon>Bacillaceae</taxon>
        <taxon>Psychrobacillus</taxon>
    </lineage>
</organism>
<dbReference type="EMBL" id="QKZI01000001">
    <property type="protein sequence ID" value="PZX07860.1"/>
    <property type="molecule type" value="Genomic_DNA"/>
</dbReference>
<dbReference type="AlphaFoldDB" id="A0A2W7MM61"/>
<name>A0A2W7MM61_9BACI</name>
<keyword evidence="1" id="KW-0969">Cilium</keyword>
<dbReference type="InterPro" id="IPR009384">
    <property type="entry name" value="SwrD-like"/>
</dbReference>
<keyword evidence="1" id="KW-0966">Cell projection</keyword>
<dbReference type="Pfam" id="PF06289">
    <property type="entry name" value="FlbD"/>
    <property type="match status" value="1"/>
</dbReference>
<evidence type="ECO:0000313" key="2">
    <source>
        <dbReference type="Proteomes" id="UP000248646"/>
    </source>
</evidence>
<dbReference type="Proteomes" id="UP000248646">
    <property type="component" value="Unassembled WGS sequence"/>
</dbReference>
<proteinExistence type="predicted"/>
<gene>
    <name evidence="1" type="ORF">C7437_101982</name>
</gene>
<accession>A0A2W7MM61</accession>
<evidence type="ECO:0000313" key="1">
    <source>
        <dbReference type="EMBL" id="PZX07860.1"/>
    </source>
</evidence>
<keyword evidence="1" id="KW-0282">Flagellum</keyword>